<dbReference type="SUPFAM" id="SSF51713">
    <property type="entry name" value="tRNA-guanine transglycosylase"/>
    <property type="match status" value="1"/>
</dbReference>
<feature type="binding site" evidence="5">
    <location>
        <position position="152"/>
    </location>
    <ligand>
        <name>substrate</name>
    </ligand>
</feature>
<evidence type="ECO:0000256" key="2">
    <source>
        <dbReference type="ARBA" id="ARBA00022679"/>
    </source>
</evidence>
<evidence type="ECO:0000259" key="6">
    <source>
        <dbReference type="Pfam" id="PF01702"/>
    </source>
</evidence>
<gene>
    <name evidence="5" type="primary">tgt</name>
    <name evidence="7" type="ORF">Lery_1635</name>
</gene>
<keyword evidence="2 5" id="KW-0808">Transferase</keyword>
<feature type="region of interest" description="RNA binding; important for wobble base 34 recognition" evidence="5">
    <location>
        <begin position="284"/>
        <end position="288"/>
    </location>
</feature>
<evidence type="ECO:0000313" key="8">
    <source>
        <dbReference type="Proteomes" id="UP000054773"/>
    </source>
</evidence>
<dbReference type="InterPro" id="IPR036511">
    <property type="entry name" value="TGT-like_sf"/>
</dbReference>
<dbReference type="GO" id="GO:0005829">
    <property type="term" value="C:cytosol"/>
    <property type="evidence" value="ECO:0007669"/>
    <property type="project" value="TreeGrafter"/>
</dbReference>
<evidence type="ECO:0000313" key="7">
    <source>
        <dbReference type="EMBL" id="KTC97796.1"/>
    </source>
</evidence>
<dbReference type="Proteomes" id="UP000054773">
    <property type="component" value="Unassembled WGS sequence"/>
</dbReference>
<feature type="active site" description="Proton acceptor" evidence="5">
    <location>
        <position position="95"/>
    </location>
</feature>
<feature type="binding site" evidence="5">
    <location>
        <position position="201"/>
    </location>
    <ligand>
        <name>substrate</name>
    </ligand>
</feature>
<comment type="subunit">
    <text evidence="5">Homodimer. Within each dimer, one monomer is responsible for RNA recognition and catalysis, while the other monomer binds to the replacement base PreQ1.</text>
</comment>
<feature type="active site" description="Nucleophile" evidence="5">
    <location>
        <position position="279"/>
    </location>
</feature>
<feature type="binding site" evidence="5">
    <location>
        <position position="333"/>
    </location>
    <ligand>
        <name>Zn(2+)</name>
        <dbReference type="ChEBI" id="CHEBI:29105"/>
    </ligand>
</feature>
<dbReference type="OrthoDB" id="9805417at2"/>
<comment type="cofactor">
    <cofactor evidence="5">
        <name>Zn(2+)</name>
        <dbReference type="ChEBI" id="CHEBI:29105"/>
    </cofactor>
    <text evidence="5">Binds 1 zinc ion per subunit.</text>
</comment>
<keyword evidence="5" id="KW-0479">Metal-binding</keyword>
<keyword evidence="1 5" id="KW-0328">Glycosyltransferase</keyword>
<feature type="binding site" evidence="5">
    <location>
        <begin position="95"/>
        <end position="99"/>
    </location>
    <ligand>
        <name>substrate</name>
    </ligand>
</feature>
<dbReference type="InterPro" id="IPR050076">
    <property type="entry name" value="ArchSynthase1/Queuine_TRR"/>
</dbReference>
<dbReference type="STRING" id="448.Lery_1635"/>
<evidence type="ECO:0000256" key="4">
    <source>
        <dbReference type="ARBA" id="ARBA00022785"/>
    </source>
</evidence>
<dbReference type="Gene3D" id="3.20.20.105">
    <property type="entry name" value="Queuine tRNA-ribosyltransferase-like"/>
    <property type="match status" value="1"/>
</dbReference>
<protein>
    <recommendedName>
        <fullName evidence="5">Queuine tRNA-ribosyltransferase</fullName>
        <ecNumber evidence="5">2.4.2.29</ecNumber>
    </recommendedName>
    <alternativeName>
        <fullName evidence="5">Guanine insertion enzyme</fullName>
    </alternativeName>
    <alternativeName>
        <fullName evidence="5">tRNA-guanine transglycosylase</fullName>
    </alternativeName>
</protein>
<dbReference type="PATRIC" id="fig|448.7.peg.1704"/>
<dbReference type="EMBL" id="LNYA01000024">
    <property type="protein sequence ID" value="KTC97796.1"/>
    <property type="molecule type" value="Genomic_DNA"/>
</dbReference>
<evidence type="ECO:0000256" key="5">
    <source>
        <dbReference type="HAMAP-Rule" id="MF_00168"/>
    </source>
</evidence>
<comment type="function">
    <text evidence="5">Catalyzes the base-exchange of a guanine (G) residue with the queuine precursor 7-aminomethyl-7-deazaguanine (PreQ1) at position 34 (anticodon wobble position) in tRNAs with GU(N) anticodons (tRNA-Asp, -Asn, -His and -Tyr). Catalysis occurs through a double-displacement mechanism. The nucleophile active site attacks the C1' of nucleotide 34 to detach the guanine base from the RNA, forming a covalent enzyme-RNA intermediate. The proton acceptor active site deprotonates the incoming PreQ1, allowing a nucleophilic attack on the C1' of the ribose to form the product. After dissociation, two additional enzymatic reactions on the tRNA convert PreQ1 to queuine (Q), resulting in the hypermodified nucleoside queuosine (7-(((4,5-cis-dihydroxy-2-cyclopenten-1-yl)amino)methyl)-7-deazaguanosine).</text>
</comment>
<dbReference type="NCBIfam" id="TIGR00430">
    <property type="entry name" value="Q_tRNA_tgt"/>
    <property type="match status" value="1"/>
</dbReference>
<dbReference type="Pfam" id="PF01702">
    <property type="entry name" value="TGT"/>
    <property type="match status" value="1"/>
</dbReference>
<dbReference type="NCBIfam" id="TIGR00449">
    <property type="entry name" value="tgt_general"/>
    <property type="match status" value="1"/>
</dbReference>
<dbReference type="GO" id="GO:0008616">
    <property type="term" value="P:tRNA queuosine(34) biosynthetic process"/>
    <property type="evidence" value="ECO:0007669"/>
    <property type="project" value="UniProtKB-UniRule"/>
</dbReference>
<comment type="caution">
    <text evidence="5">Lacks conserved residue(s) required for the propagation of feature annotation.</text>
</comment>
<reference evidence="7 8" key="1">
    <citation type="submission" date="2015-11" db="EMBL/GenBank/DDBJ databases">
        <title>Genomic analysis of 38 Legionella species identifies large and diverse effector repertoires.</title>
        <authorList>
            <person name="Burstein D."/>
            <person name="Amaro F."/>
            <person name="Zusman T."/>
            <person name="Lifshitz Z."/>
            <person name="Cohen O."/>
            <person name="Gilbert J.A."/>
            <person name="Pupko T."/>
            <person name="Shuman H.A."/>
            <person name="Segal G."/>
        </authorList>
    </citation>
    <scope>NUCLEOTIDE SEQUENCE [LARGE SCALE GENOMIC DNA]</scope>
    <source>
        <strain evidence="7 8">SE-32A-C8</strain>
    </source>
</reference>
<dbReference type="InterPro" id="IPR002616">
    <property type="entry name" value="tRNA_ribo_trans-like"/>
</dbReference>
<comment type="similarity">
    <text evidence="5">Belongs to the queuine tRNA-ribosyltransferase family.</text>
</comment>
<proteinExistence type="inferred from homology"/>
<comment type="caution">
    <text evidence="7">The sequence shown here is derived from an EMBL/GenBank/DDBJ whole genome shotgun (WGS) entry which is preliminary data.</text>
</comment>
<dbReference type="PANTHER" id="PTHR46499">
    <property type="entry name" value="QUEUINE TRNA-RIBOSYLTRANSFERASE"/>
    <property type="match status" value="1"/>
</dbReference>
<feature type="binding site" evidence="5">
    <location>
        <position position="338"/>
    </location>
    <ligand>
        <name>Zn(2+)</name>
        <dbReference type="ChEBI" id="CHEBI:29105"/>
    </ligand>
</feature>
<keyword evidence="5" id="KW-0862">Zinc</keyword>
<dbReference type="AlphaFoldDB" id="A0A0W0TQ83"/>
<dbReference type="GO" id="GO:0008479">
    <property type="term" value="F:tRNA-guanosine(34) queuine transglycosylase activity"/>
    <property type="evidence" value="ECO:0007669"/>
    <property type="project" value="UniProtKB-UniRule"/>
</dbReference>
<sequence>MSSFHCEVLRAYPHNKARVTRVKTAHGELITPVFMPVGTRAGVNNMMPEELIEAGSQIILGGNTYHMLCAPGMDVIEKAGGMHPFMNWHGPMLTDSGGFQVFSLSRNKEICTIDEEGAHFKLPMGDRIIHMTPEMSLETQKIIGADIIMAFDQCTPDALSFEEAEQIMTRTHRWLKQSIAYHQQHPASRYGYSQALFGIIQGGIYEDLRRESAAFVSAVNTDGVAIGGETVGFDMEKTVEIVRWVHAFLPENKPRYTMGVGMSPQDLLDVVKEGIDMFDCVAPTRNARHGALYCGEVIKEGHWLKFDSPHENQRIQIKKAQYAHDDNPIMPDCQCYTCRHYSRAFLHHLFKQKAVLFTALASIHNIHVMHDVCAKMRDLILSSSNDERHV</sequence>
<evidence type="ECO:0000256" key="3">
    <source>
        <dbReference type="ARBA" id="ARBA00022694"/>
    </source>
</evidence>
<dbReference type="RefSeq" id="WP_058526759.1">
    <property type="nucleotide sequence ID" value="NZ_CAAAHY010000009.1"/>
</dbReference>
<dbReference type="GO" id="GO:0046872">
    <property type="term" value="F:metal ion binding"/>
    <property type="evidence" value="ECO:0007669"/>
    <property type="project" value="UniProtKB-KW"/>
</dbReference>
<comment type="pathway">
    <text evidence="5">tRNA modification; tRNA-queuosine biosynthesis.</text>
</comment>
<organism evidence="7 8">
    <name type="scientific">Legionella erythra</name>
    <dbReference type="NCBI Taxonomy" id="448"/>
    <lineage>
        <taxon>Bacteria</taxon>
        <taxon>Pseudomonadati</taxon>
        <taxon>Pseudomonadota</taxon>
        <taxon>Gammaproteobacteria</taxon>
        <taxon>Legionellales</taxon>
        <taxon>Legionellaceae</taxon>
        <taxon>Legionella</taxon>
    </lineage>
</organism>
<dbReference type="EC" id="2.4.2.29" evidence="5"/>
<accession>A0A0W0TQ83</accession>
<dbReference type="UniPathway" id="UPA00392"/>
<dbReference type="PANTHER" id="PTHR46499:SF1">
    <property type="entry name" value="QUEUINE TRNA-RIBOSYLTRANSFERASE"/>
    <property type="match status" value="1"/>
</dbReference>
<keyword evidence="8" id="KW-1185">Reference proteome</keyword>
<feature type="binding site" evidence="5">
    <location>
        <position position="364"/>
    </location>
    <ligand>
        <name>Zn(2+)</name>
        <dbReference type="ChEBI" id="CHEBI:29105"/>
    </ligand>
</feature>
<keyword evidence="3 5" id="KW-0819">tRNA processing</keyword>
<feature type="binding site" evidence="5">
    <location>
        <position position="228"/>
    </location>
    <ligand>
        <name>substrate</name>
    </ligand>
</feature>
<feature type="domain" description="tRNA-guanine(15) transglycosylase-like" evidence="6">
    <location>
        <begin position="16"/>
        <end position="382"/>
    </location>
</feature>
<name>A0A0W0TQ83_LEGER</name>
<comment type="catalytic activity">
    <reaction evidence="5">
        <text>7-aminomethyl-7-carbaguanine + guanosine(34) in tRNA = 7-aminomethyl-7-carbaguanosine(34) in tRNA + guanine</text>
        <dbReference type="Rhea" id="RHEA:24104"/>
        <dbReference type="Rhea" id="RHEA-COMP:10341"/>
        <dbReference type="Rhea" id="RHEA-COMP:10342"/>
        <dbReference type="ChEBI" id="CHEBI:16235"/>
        <dbReference type="ChEBI" id="CHEBI:58703"/>
        <dbReference type="ChEBI" id="CHEBI:74269"/>
        <dbReference type="ChEBI" id="CHEBI:82833"/>
        <dbReference type="EC" id="2.4.2.29"/>
    </reaction>
</comment>
<keyword evidence="4 5" id="KW-0671">Queuosine biosynthesis</keyword>
<dbReference type="InterPro" id="IPR004803">
    <property type="entry name" value="TGT"/>
</dbReference>
<dbReference type="HAMAP" id="MF_00168">
    <property type="entry name" value="Q_tRNA_Tgt"/>
    <property type="match status" value="1"/>
</dbReference>
<evidence type="ECO:0000256" key="1">
    <source>
        <dbReference type="ARBA" id="ARBA00022676"/>
    </source>
</evidence>
<feature type="binding site" evidence="5">
    <location>
        <position position="335"/>
    </location>
    <ligand>
        <name>Zn(2+)</name>
        <dbReference type="ChEBI" id="CHEBI:29105"/>
    </ligand>
</feature>